<sequence>MVHASKNRLDTSLVFTSTDGSFDLHVHREFQVSNKTKVILSTAANHGDAELLTRAAIEHSFTVGNSWPWKMDLRGEIVPIQKTIASSSIYKTWLLNERTELTVRYQFSFRNWKRDRIGRIGFVHTIPGGQPSLKVGLGADTKGRRMAAFRDNNLTVSTDMEGSWAMKLHFHRNIDEKWI</sequence>
<name>M2Y971_GALSU</name>
<dbReference type="EMBL" id="KB454484">
    <property type="protein sequence ID" value="EME32643.1"/>
    <property type="molecule type" value="Genomic_DNA"/>
</dbReference>
<dbReference type="RefSeq" id="XP_005709163.1">
    <property type="nucleotide sequence ID" value="XM_005709106.1"/>
</dbReference>
<protein>
    <submittedName>
        <fullName evidence="1">Uncharacterized protein</fullName>
    </submittedName>
</protein>
<dbReference type="AlphaFoldDB" id="M2Y971"/>
<evidence type="ECO:0000313" key="1">
    <source>
        <dbReference type="EMBL" id="EME32643.1"/>
    </source>
</evidence>
<gene>
    <name evidence="1" type="ORF">Gasu_00150</name>
</gene>
<proteinExistence type="predicted"/>
<dbReference type="GeneID" id="17091205"/>
<dbReference type="Proteomes" id="UP000030680">
    <property type="component" value="Unassembled WGS sequence"/>
</dbReference>
<evidence type="ECO:0000313" key="2">
    <source>
        <dbReference type="Proteomes" id="UP000030680"/>
    </source>
</evidence>
<keyword evidence="2" id="KW-1185">Reference proteome</keyword>
<dbReference type="KEGG" id="gsl:Gasu_00150"/>
<organism evidence="1 2">
    <name type="scientific">Galdieria sulphuraria</name>
    <name type="common">Red alga</name>
    <dbReference type="NCBI Taxonomy" id="130081"/>
    <lineage>
        <taxon>Eukaryota</taxon>
        <taxon>Rhodophyta</taxon>
        <taxon>Bangiophyceae</taxon>
        <taxon>Galdieriales</taxon>
        <taxon>Galdieriaceae</taxon>
        <taxon>Galdieria</taxon>
    </lineage>
</organism>
<dbReference type="OrthoDB" id="10284674at2759"/>
<accession>M2Y971</accession>
<dbReference type="Gramene" id="EME32643">
    <property type="protein sequence ID" value="EME32643"/>
    <property type="gene ID" value="Gasu_00150"/>
</dbReference>
<reference evidence="2" key="1">
    <citation type="journal article" date="2013" name="Science">
        <title>Gene transfer from bacteria and archaea facilitated evolution of an extremophilic eukaryote.</title>
        <authorList>
            <person name="Schonknecht G."/>
            <person name="Chen W.H."/>
            <person name="Ternes C.M."/>
            <person name="Barbier G.G."/>
            <person name="Shrestha R.P."/>
            <person name="Stanke M."/>
            <person name="Brautigam A."/>
            <person name="Baker B.J."/>
            <person name="Banfield J.F."/>
            <person name="Garavito R.M."/>
            <person name="Carr K."/>
            <person name="Wilkerson C."/>
            <person name="Rensing S.A."/>
            <person name="Gagneul D."/>
            <person name="Dickenson N.E."/>
            <person name="Oesterhelt C."/>
            <person name="Lercher M.J."/>
            <person name="Weber A.P."/>
        </authorList>
    </citation>
    <scope>NUCLEOTIDE SEQUENCE [LARGE SCALE GENOMIC DNA]</scope>
    <source>
        <strain evidence="2">074W</strain>
    </source>
</reference>